<dbReference type="InterPro" id="IPR036875">
    <property type="entry name" value="Znf_CCHC_sf"/>
</dbReference>
<gene>
    <name evidence="2" type="ORF">CDAUBV1_LOCUS1564</name>
</gene>
<dbReference type="SUPFAM" id="SSF57756">
    <property type="entry name" value="Retrovirus zinc finger-like domains"/>
    <property type="match status" value="1"/>
</dbReference>
<accession>A0AAV2T1W6</accession>
<evidence type="ECO:0000313" key="3">
    <source>
        <dbReference type="Proteomes" id="UP001497525"/>
    </source>
</evidence>
<protein>
    <recommendedName>
        <fullName evidence="4">CCHC-type domain-containing protein</fullName>
    </recommendedName>
</protein>
<name>A0AAV2T1W6_CALDB</name>
<evidence type="ECO:0008006" key="4">
    <source>
        <dbReference type="Google" id="ProtNLM"/>
    </source>
</evidence>
<dbReference type="Proteomes" id="UP001497525">
    <property type="component" value="Unassembled WGS sequence"/>
</dbReference>
<dbReference type="EMBL" id="CAXLJL010000057">
    <property type="protein sequence ID" value="CAL5130129.1"/>
    <property type="molecule type" value="Genomic_DNA"/>
</dbReference>
<evidence type="ECO:0000313" key="2">
    <source>
        <dbReference type="EMBL" id="CAL5130129.1"/>
    </source>
</evidence>
<reference evidence="2" key="1">
    <citation type="submission" date="2024-06" db="EMBL/GenBank/DDBJ databases">
        <authorList>
            <person name="Liu X."/>
            <person name="Lenzi L."/>
            <person name="Haldenby T S."/>
            <person name="Uol C."/>
        </authorList>
    </citation>
    <scope>NUCLEOTIDE SEQUENCE</scope>
</reference>
<dbReference type="AlphaFoldDB" id="A0AAV2T1W6"/>
<dbReference type="GO" id="GO:0003676">
    <property type="term" value="F:nucleic acid binding"/>
    <property type="evidence" value="ECO:0007669"/>
    <property type="project" value="InterPro"/>
</dbReference>
<feature type="region of interest" description="Disordered" evidence="1">
    <location>
        <begin position="1"/>
        <end position="35"/>
    </location>
</feature>
<evidence type="ECO:0000256" key="1">
    <source>
        <dbReference type="SAM" id="MobiDB-lite"/>
    </source>
</evidence>
<sequence>MRQNNADLSSAKGTGKRKSHKESLRMRPAPHGKRKAVVNDTLHSSVSTQVNKRPLGRETGSHCKHDFNWHADSKAGSVTYQLDPSQSDGLPQISLQNSHQRRNNTVACLFCQSNGHQMRNCPSLRADGLNRTKPKITINSISNPFTMSVDEENFGIIKERPTSSKLQPRLFKILR</sequence>
<organism evidence="2 3">
    <name type="scientific">Calicophoron daubneyi</name>
    <name type="common">Rumen fluke</name>
    <name type="synonym">Paramphistomum daubneyi</name>
    <dbReference type="NCBI Taxonomy" id="300641"/>
    <lineage>
        <taxon>Eukaryota</taxon>
        <taxon>Metazoa</taxon>
        <taxon>Spiralia</taxon>
        <taxon>Lophotrochozoa</taxon>
        <taxon>Platyhelminthes</taxon>
        <taxon>Trematoda</taxon>
        <taxon>Digenea</taxon>
        <taxon>Plagiorchiida</taxon>
        <taxon>Pronocephalata</taxon>
        <taxon>Paramphistomoidea</taxon>
        <taxon>Paramphistomidae</taxon>
        <taxon>Calicophoron</taxon>
    </lineage>
</organism>
<dbReference type="GO" id="GO:0008270">
    <property type="term" value="F:zinc ion binding"/>
    <property type="evidence" value="ECO:0007669"/>
    <property type="project" value="InterPro"/>
</dbReference>
<feature type="compositionally biased region" description="Polar residues" evidence="1">
    <location>
        <begin position="1"/>
        <end position="12"/>
    </location>
</feature>
<proteinExistence type="predicted"/>
<comment type="caution">
    <text evidence="2">The sequence shown here is derived from an EMBL/GenBank/DDBJ whole genome shotgun (WGS) entry which is preliminary data.</text>
</comment>